<organism evidence="1 2">
    <name type="scientific">Edwardsiella ictaluri</name>
    <dbReference type="NCBI Taxonomy" id="67780"/>
    <lineage>
        <taxon>Bacteria</taxon>
        <taxon>Pseudomonadati</taxon>
        <taxon>Pseudomonadota</taxon>
        <taxon>Gammaproteobacteria</taxon>
        <taxon>Enterobacterales</taxon>
        <taxon>Hafniaceae</taxon>
        <taxon>Edwardsiella</taxon>
    </lineage>
</organism>
<dbReference type="EMBL" id="CP092014">
    <property type="protein sequence ID" value="WFN96513.1"/>
    <property type="molecule type" value="Genomic_DNA"/>
</dbReference>
<evidence type="ECO:0000313" key="1">
    <source>
        <dbReference type="EMBL" id="WFN96513.1"/>
    </source>
</evidence>
<dbReference type="RefSeq" id="WP_128574066.1">
    <property type="nucleotide sequence ID" value="NZ_CP113159.1"/>
</dbReference>
<keyword evidence="2" id="KW-1185">Reference proteome</keyword>
<evidence type="ECO:0000313" key="2">
    <source>
        <dbReference type="Proteomes" id="UP001222680"/>
    </source>
</evidence>
<reference evidence="1 2" key="1">
    <citation type="submission" date="2022-02" db="EMBL/GenBank/DDBJ databases">
        <title>Phenotypic, genotypic and serological characterization of Edwardsiella ictaluri from catfish and ornamental fish species.</title>
        <authorList>
            <person name="Rose D."/>
            <person name="Tekedar H.C."/>
            <person name="Waldbieser G.C."/>
            <person name="Aarattuthodi S."/>
            <person name="Griffin M.J."/>
        </authorList>
    </citation>
    <scope>NUCLEOTIDE SEQUENCE [LARGE SCALE GENOMIC DNA]</scope>
    <source>
        <strain evidence="1 2">13 TAL-140 K3</strain>
    </source>
</reference>
<sequence length="60" mass="6696">MPSFSAMKTPLPGGMNIPRAFAAQRARQRRGGNVSVAIMLLNVKKYAMAHKKWANNLHFI</sequence>
<gene>
    <name evidence="1" type="ORF">MAY91_17745</name>
</gene>
<protein>
    <submittedName>
        <fullName evidence="1">Uncharacterized protein</fullName>
    </submittedName>
</protein>
<name>A0ABY8GGS4_EDWIC</name>
<proteinExistence type="predicted"/>
<accession>A0ABY8GGS4</accession>
<dbReference type="Proteomes" id="UP001222680">
    <property type="component" value="Chromosome"/>
</dbReference>